<evidence type="ECO:0000313" key="17">
    <source>
        <dbReference type="Proteomes" id="UP001209570"/>
    </source>
</evidence>
<dbReference type="Proteomes" id="UP001209570">
    <property type="component" value="Unassembled WGS sequence"/>
</dbReference>
<dbReference type="AlphaFoldDB" id="A0AAD5LIX1"/>
<evidence type="ECO:0000313" key="16">
    <source>
        <dbReference type="EMBL" id="KAJ0402544.1"/>
    </source>
</evidence>
<dbReference type="GO" id="GO:0016020">
    <property type="term" value="C:membrane"/>
    <property type="evidence" value="ECO:0007669"/>
    <property type="project" value="UniProtKB-SubCell"/>
</dbReference>
<sequence>MVLCCRKAETEDVPGEGHRSGLVPGSKRKCRDVLCCLLFIVYWLGMIVVAAIGLNAGQPLTLVYGRDYNGTTCGTGDMAGRQLTAFPRLDEDMLVALTHQVPLTKMPFFGVCVAACPLAGDTVCTYDNATCWTTTLDTTAVLFRCVPLDSKQNETVLAQRCLDPIGADPDCTADRFLSKACPGPVCKTREVQKNVWQVEATTPNPLLEQLQGHLQTLGRLVSDARAAAGVILLVGGGGAMLLGVVWLIVLQFFAGCMVWLTCWLVILGLILLSLFCSVRGGVIDVSGLAFLNGSDSEALKSVQDDIATATQQLQTQGDATTRHQFEAAAYVLWVLTAIVFLLLLAMRKRIHIAIAVIRESSRAIKKMPLLLLWPVLPTVGFIVLVVYSISIAAFLMSSSNLDDVVATTAALASNATSSSLNATAPALELNELPSDTLQQVLLGYHLFGFLWTNQLLQAISICTIAGAVAQYYWTAPDASGKRRLEARFPIARALRYVLRFSLGSLCFGSFVIAFVQFLRVILEYIDRQYGFPTKELQQSNGVVKVAFLAVRCCLWCFEKCLKFLSKNAYILIAMRGISFCSAAAASFKLLFNNIARVAVVNSISFFLLLLVKITITLAVAGAVFLALSNASASTQLQVLGSSDPITSPLAPVLIASILAWLVASAFANVYDAAIDTILLCFCEDTELNGETASDFMSDELRRIMGGGKERKVIHLRRIMGGGKERKVIHVAPAGATANKTVADDADDSKAPSNKVHLSLVLSPFFLEPGEVPFDTRLASLTVTPRTCDGRSLFLKLNLNMSGGDDAQSNLQMQMQLQSQRAQMQHQINQLAAFWQSQVQEISQIDPNTFDFKTHQLPLARIKKIMKTDDDVRMISAEAPVLFAKACEMFILELSLRAWYHTEENKRRTLQRSDIATAISKSDVFDFLIDIVPRDDVKSAKKGPVDAQVIYQQQLQQQQAAMLQQLLQQQAQTGSSTGVWPNQQLQQQMLQQYQQRMQSMQGGMNLSATGTDGNAANGQPNGGADQLNINQRSVDV</sequence>
<feature type="compositionally biased region" description="Low complexity" evidence="13">
    <location>
        <begin position="1012"/>
        <end position="1023"/>
    </location>
</feature>
<evidence type="ECO:0000256" key="8">
    <source>
        <dbReference type="ARBA" id="ARBA00023136"/>
    </source>
</evidence>
<evidence type="ECO:0000259" key="15">
    <source>
        <dbReference type="Pfam" id="PF00808"/>
    </source>
</evidence>
<gene>
    <name evidence="16" type="ORF">P43SY_000807</name>
</gene>
<feature type="region of interest" description="Disordered" evidence="13">
    <location>
        <begin position="1002"/>
        <end position="1035"/>
    </location>
</feature>
<evidence type="ECO:0000256" key="11">
    <source>
        <dbReference type="ARBA" id="ARBA00023242"/>
    </source>
</evidence>
<feature type="transmembrane region" description="Helical" evidence="14">
    <location>
        <begin position="603"/>
        <end position="627"/>
    </location>
</feature>
<evidence type="ECO:0000256" key="13">
    <source>
        <dbReference type="SAM" id="MobiDB-lite"/>
    </source>
</evidence>
<feature type="compositionally biased region" description="Polar residues" evidence="13">
    <location>
        <begin position="1026"/>
        <end position="1035"/>
    </location>
</feature>
<dbReference type="InterPro" id="IPR009072">
    <property type="entry name" value="Histone-fold"/>
</dbReference>
<feature type="transmembrane region" description="Helical" evidence="14">
    <location>
        <begin position="455"/>
        <end position="475"/>
    </location>
</feature>
<keyword evidence="17" id="KW-1185">Reference proteome</keyword>
<proteinExistence type="inferred from homology"/>
<feature type="transmembrane region" description="Helical" evidence="14">
    <location>
        <begin position="327"/>
        <end position="346"/>
    </location>
</feature>
<keyword evidence="6" id="KW-0805">Transcription regulation</keyword>
<feature type="transmembrane region" description="Helical" evidence="14">
    <location>
        <begin position="226"/>
        <end position="249"/>
    </location>
</feature>
<protein>
    <recommendedName>
        <fullName evidence="15">Transcription factor CBF/NF-Y/archaeal histone domain-containing protein</fullName>
    </recommendedName>
</protein>
<feature type="transmembrane region" description="Helical" evidence="14">
    <location>
        <begin position="496"/>
        <end position="521"/>
    </location>
</feature>
<feature type="transmembrane region" description="Helical" evidence="14">
    <location>
        <begin position="256"/>
        <end position="275"/>
    </location>
</feature>
<reference evidence="16" key="1">
    <citation type="submission" date="2021-12" db="EMBL/GenBank/DDBJ databases">
        <title>Prjna785345.</title>
        <authorList>
            <person name="Rujirawat T."/>
            <person name="Krajaejun T."/>
        </authorList>
    </citation>
    <scope>NUCLEOTIDE SEQUENCE</scope>
    <source>
        <strain evidence="16">Pi057C3</strain>
    </source>
</reference>
<organism evidence="16 17">
    <name type="scientific">Pythium insidiosum</name>
    <name type="common">Pythiosis disease agent</name>
    <dbReference type="NCBI Taxonomy" id="114742"/>
    <lineage>
        <taxon>Eukaryota</taxon>
        <taxon>Sar</taxon>
        <taxon>Stramenopiles</taxon>
        <taxon>Oomycota</taxon>
        <taxon>Peronosporomycetes</taxon>
        <taxon>Pythiales</taxon>
        <taxon>Pythiaceae</taxon>
        <taxon>Pythium</taxon>
    </lineage>
</organism>
<evidence type="ECO:0000256" key="9">
    <source>
        <dbReference type="ARBA" id="ARBA00023163"/>
    </source>
</evidence>
<evidence type="ECO:0000256" key="4">
    <source>
        <dbReference type="ARBA" id="ARBA00022692"/>
    </source>
</evidence>
<evidence type="ECO:0000256" key="10">
    <source>
        <dbReference type="ARBA" id="ARBA00023180"/>
    </source>
</evidence>
<keyword evidence="7" id="KW-0238">DNA-binding</keyword>
<comment type="similarity">
    <text evidence="3">Belongs to the CTL (choline transporter-like) family.</text>
</comment>
<feature type="domain" description="Transcription factor CBF/NF-Y/archaeal histone" evidence="15">
    <location>
        <begin position="855"/>
        <end position="918"/>
    </location>
</feature>
<dbReference type="InterPro" id="IPR007603">
    <property type="entry name" value="Choline_transptr-like"/>
</dbReference>
<dbReference type="CDD" id="cd22908">
    <property type="entry name" value="HFD_NFYC-like"/>
    <property type="match status" value="1"/>
</dbReference>
<evidence type="ECO:0000256" key="3">
    <source>
        <dbReference type="ARBA" id="ARBA00007168"/>
    </source>
</evidence>
<feature type="transmembrane region" description="Helical" evidence="14">
    <location>
        <begin position="648"/>
        <end position="670"/>
    </location>
</feature>
<feature type="transmembrane region" description="Helical" evidence="14">
    <location>
        <begin position="569"/>
        <end position="591"/>
    </location>
</feature>
<evidence type="ECO:0000256" key="12">
    <source>
        <dbReference type="ARBA" id="ARBA00038129"/>
    </source>
</evidence>
<dbReference type="InterPro" id="IPR003958">
    <property type="entry name" value="CBFA_NFYB_domain"/>
</dbReference>
<comment type="caution">
    <text evidence="16">The sequence shown here is derived from an EMBL/GenBank/DDBJ whole genome shotgun (WGS) entry which is preliminary data.</text>
</comment>
<dbReference type="Gene3D" id="1.10.20.10">
    <property type="entry name" value="Histone, subunit A"/>
    <property type="match status" value="1"/>
</dbReference>
<dbReference type="Pfam" id="PF04515">
    <property type="entry name" value="Choline_transpo"/>
    <property type="match status" value="1"/>
</dbReference>
<feature type="compositionally biased region" description="Polar residues" evidence="13">
    <location>
        <begin position="1002"/>
        <end position="1011"/>
    </location>
</feature>
<evidence type="ECO:0000256" key="2">
    <source>
        <dbReference type="ARBA" id="ARBA00004141"/>
    </source>
</evidence>
<keyword evidence="4 14" id="KW-0812">Transmembrane</keyword>
<accession>A0AAD5LIX1</accession>
<keyword evidence="9" id="KW-0804">Transcription</keyword>
<keyword evidence="5 14" id="KW-1133">Transmembrane helix</keyword>
<dbReference type="PANTHER" id="PTHR12385:SF14">
    <property type="entry name" value="CHOLINE TRANSPORTER-LIKE 2"/>
    <property type="match status" value="1"/>
</dbReference>
<comment type="similarity">
    <text evidence="12">Belongs to the NFYC/HAP5 subunit family.</text>
</comment>
<comment type="subcellular location">
    <subcellularLocation>
        <location evidence="2">Membrane</location>
        <topology evidence="2">Multi-pass membrane protein</topology>
    </subcellularLocation>
    <subcellularLocation>
        <location evidence="1">Nucleus</location>
    </subcellularLocation>
</comment>
<dbReference type="GO" id="GO:0046982">
    <property type="term" value="F:protein heterodimerization activity"/>
    <property type="evidence" value="ECO:0007669"/>
    <property type="project" value="InterPro"/>
</dbReference>
<feature type="transmembrane region" description="Helical" evidence="14">
    <location>
        <begin position="367"/>
        <end position="395"/>
    </location>
</feature>
<evidence type="ECO:0000256" key="1">
    <source>
        <dbReference type="ARBA" id="ARBA00004123"/>
    </source>
</evidence>
<evidence type="ECO:0000256" key="7">
    <source>
        <dbReference type="ARBA" id="ARBA00023125"/>
    </source>
</evidence>
<dbReference type="FunFam" id="1.10.20.10:FF:000006">
    <property type="entry name" value="Nuclear transcription factor Y subunit gamma"/>
    <property type="match status" value="1"/>
</dbReference>
<keyword evidence="11" id="KW-0539">Nucleus</keyword>
<dbReference type="GO" id="GO:0022857">
    <property type="term" value="F:transmembrane transporter activity"/>
    <property type="evidence" value="ECO:0007669"/>
    <property type="project" value="InterPro"/>
</dbReference>
<evidence type="ECO:0000256" key="14">
    <source>
        <dbReference type="SAM" id="Phobius"/>
    </source>
</evidence>
<evidence type="ECO:0000256" key="6">
    <source>
        <dbReference type="ARBA" id="ARBA00023015"/>
    </source>
</evidence>
<dbReference type="GO" id="GO:0003677">
    <property type="term" value="F:DNA binding"/>
    <property type="evidence" value="ECO:0007669"/>
    <property type="project" value="UniProtKB-KW"/>
</dbReference>
<keyword evidence="8 14" id="KW-0472">Membrane</keyword>
<evidence type="ECO:0000256" key="5">
    <source>
        <dbReference type="ARBA" id="ARBA00022989"/>
    </source>
</evidence>
<dbReference type="Pfam" id="PF00808">
    <property type="entry name" value="CBFD_NFYB_HMF"/>
    <property type="match status" value="1"/>
</dbReference>
<dbReference type="GO" id="GO:0005634">
    <property type="term" value="C:nucleus"/>
    <property type="evidence" value="ECO:0007669"/>
    <property type="project" value="UniProtKB-SubCell"/>
</dbReference>
<dbReference type="EMBL" id="JAKCXM010000100">
    <property type="protein sequence ID" value="KAJ0402544.1"/>
    <property type="molecule type" value="Genomic_DNA"/>
</dbReference>
<name>A0AAD5LIX1_PYTIN</name>
<dbReference type="SUPFAM" id="SSF47113">
    <property type="entry name" value="Histone-fold"/>
    <property type="match status" value="1"/>
</dbReference>
<dbReference type="PANTHER" id="PTHR12385">
    <property type="entry name" value="CHOLINE TRANSPORTER-LIKE (SLC FAMILY 44)"/>
    <property type="match status" value="1"/>
</dbReference>
<feature type="transmembrane region" description="Helical" evidence="14">
    <location>
        <begin position="33"/>
        <end position="54"/>
    </location>
</feature>
<keyword evidence="10" id="KW-0325">Glycoprotein</keyword>